<dbReference type="SUPFAM" id="SSF53474">
    <property type="entry name" value="alpha/beta-Hydrolases"/>
    <property type="match status" value="1"/>
</dbReference>
<evidence type="ECO:0000256" key="5">
    <source>
        <dbReference type="SAM" id="MobiDB-lite"/>
    </source>
</evidence>
<keyword evidence="3" id="KW-0808">Transferase</keyword>
<feature type="region of interest" description="Disordered" evidence="5">
    <location>
        <begin position="1"/>
        <end position="68"/>
    </location>
</feature>
<dbReference type="Gene3D" id="3.40.50.1820">
    <property type="entry name" value="alpha/beta hydrolase"/>
    <property type="match status" value="1"/>
</dbReference>
<dbReference type="OrthoDB" id="7208816at2"/>
<evidence type="ECO:0000256" key="1">
    <source>
        <dbReference type="ARBA" id="ARBA00004496"/>
    </source>
</evidence>
<feature type="compositionally biased region" description="Basic and acidic residues" evidence="5">
    <location>
        <begin position="50"/>
        <end position="60"/>
    </location>
</feature>
<dbReference type="EMBL" id="QEXV01000002">
    <property type="protein sequence ID" value="PWE18009.1"/>
    <property type="molecule type" value="Genomic_DNA"/>
</dbReference>
<comment type="subcellular location">
    <subcellularLocation>
        <location evidence="1">Cytoplasm</location>
    </subcellularLocation>
</comment>
<dbReference type="NCBIfam" id="TIGR01838">
    <property type="entry name" value="PHA_synth_I"/>
    <property type="match status" value="1"/>
</dbReference>
<dbReference type="PANTHER" id="PTHR36837">
    <property type="entry name" value="POLY(3-HYDROXYALKANOATE) POLYMERASE SUBUNIT PHAC"/>
    <property type="match status" value="1"/>
</dbReference>
<evidence type="ECO:0000313" key="8">
    <source>
        <dbReference type="Proteomes" id="UP000245168"/>
    </source>
</evidence>
<dbReference type="PANTHER" id="PTHR36837:SF5">
    <property type="entry name" value="POLY-3-HYDROXYBUTYRATE SYNTHASE"/>
    <property type="match status" value="1"/>
</dbReference>
<dbReference type="GO" id="GO:0042619">
    <property type="term" value="P:poly-hydroxybutyrate biosynthetic process"/>
    <property type="evidence" value="ECO:0007669"/>
    <property type="project" value="InterPro"/>
</dbReference>
<feature type="compositionally biased region" description="Basic residues" evidence="5">
    <location>
        <begin position="1"/>
        <end position="10"/>
    </location>
</feature>
<dbReference type="AlphaFoldDB" id="A0A2U2BVK6"/>
<evidence type="ECO:0000256" key="4">
    <source>
        <dbReference type="ARBA" id="ARBA00023315"/>
    </source>
</evidence>
<keyword evidence="4" id="KW-0012">Acyltransferase</keyword>
<reference evidence="8" key="1">
    <citation type="submission" date="2018-05" db="EMBL/GenBank/DDBJ databases">
        <authorList>
            <person name="Liu B.-T."/>
        </authorList>
    </citation>
    <scope>NUCLEOTIDE SEQUENCE [LARGE SCALE GENOMIC DNA]</scope>
    <source>
        <strain evidence="8">WD6-1</strain>
    </source>
</reference>
<name>A0A2U2BVK6_9PROT</name>
<keyword evidence="2" id="KW-0963">Cytoplasm</keyword>
<feature type="compositionally biased region" description="Low complexity" evidence="5">
    <location>
        <begin position="40"/>
        <end position="49"/>
    </location>
</feature>
<evidence type="ECO:0000256" key="2">
    <source>
        <dbReference type="ARBA" id="ARBA00022490"/>
    </source>
</evidence>
<dbReference type="InterPro" id="IPR029058">
    <property type="entry name" value="AB_hydrolase_fold"/>
</dbReference>
<feature type="domain" description="Poly-beta-hydroxybutyrate polymerase N-terminal" evidence="6">
    <location>
        <begin position="183"/>
        <end position="354"/>
    </location>
</feature>
<evidence type="ECO:0000256" key="3">
    <source>
        <dbReference type="ARBA" id="ARBA00022679"/>
    </source>
</evidence>
<proteinExistence type="predicted"/>
<dbReference type="Pfam" id="PF07167">
    <property type="entry name" value="PhaC_N"/>
    <property type="match status" value="1"/>
</dbReference>
<dbReference type="GO" id="GO:0005737">
    <property type="term" value="C:cytoplasm"/>
    <property type="evidence" value="ECO:0007669"/>
    <property type="project" value="UniProtKB-SubCell"/>
</dbReference>
<dbReference type="InterPro" id="IPR010963">
    <property type="entry name" value="PHA_synth_I"/>
</dbReference>
<dbReference type="InterPro" id="IPR051321">
    <property type="entry name" value="PHA/PHB_synthase"/>
</dbReference>
<comment type="caution">
    <text evidence="7">The sequence shown here is derived from an EMBL/GenBank/DDBJ whole genome shotgun (WGS) entry which is preliminary data.</text>
</comment>
<organism evidence="7 8">
    <name type="scientific">Marinicauda salina</name>
    <dbReference type="NCBI Taxonomy" id="2135793"/>
    <lineage>
        <taxon>Bacteria</taxon>
        <taxon>Pseudomonadati</taxon>
        <taxon>Pseudomonadota</taxon>
        <taxon>Alphaproteobacteria</taxon>
        <taxon>Maricaulales</taxon>
        <taxon>Maricaulaceae</taxon>
        <taxon>Marinicauda</taxon>
    </lineage>
</organism>
<keyword evidence="8" id="KW-1185">Reference proteome</keyword>
<sequence length="672" mass="74882">MVSIRSRRAVSRFQRSIGTMAQRKSDKAPSTPRKLRAKSAAKPSKAASAKARESGSEKPAAKSAPEAEAALGWSDFPAVSQADLDRLEEVSRNVMQASLKSQKLMSDVMRRSLEGDPELTPQADPLHAAPELVDVWGKIAADPELILQAQADLYRGYLDLWGGATKRMMGEQADPAIEPEKGDKRWRSEAWSDNPFFDAMKQSYLLNQRFLMGLISGAKGVDEATKRKVEFITRQMVDAMAPTNFALTNPDVLQATFESRGENLTRGLMNLVNDLERGHGRLALSQTDMEGFKVGEDLAATPGQVVFRNEIMELIQYAPATDEVRKRPLLIAPPWINKYYILDMRPAGSMIRWLVEQGFTVFLISWVNPDASLKDKTFEDYIRQGLFTALDKIEDATGEKQVDAVGYCIGGTMLGAALALMAAEGDDRIASATFFAAQLDFERAGDLLVFIDEEWFKEIERLMDVQGGVLDGRTMADTFNMLRSNDLVWSFVINNYLLGKQPQAFDLLYWNADQTRMPKALHLYYLDSFYRKNLLAKGELEIGGHTLDLSKVKVPVMMQASAQDHIAPAESVYRSVKLFGGPAQYLLAGSGHIAGVVNHPGAKKYQHWINDALPATREEWLEGAEEHPGSWWPYWRDWLFGMDDAMVTAREPGGGELEPICPAPGEYVKVRS</sequence>
<dbReference type="InterPro" id="IPR010941">
    <property type="entry name" value="PhaC_N"/>
</dbReference>
<dbReference type="Proteomes" id="UP000245168">
    <property type="component" value="Unassembled WGS sequence"/>
</dbReference>
<dbReference type="GO" id="GO:0016746">
    <property type="term" value="F:acyltransferase activity"/>
    <property type="evidence" value="ECO:0007669"/>
    <property type="project" value="UniProtKB-KW"/>
</dbReference>
<protein>
    <submittedName>
        <fullName evidence="7">Class I poly(R)-hydroxyalkanoic acid synthase</fullName>
    </submittedName>
</protein>
<evidence type="ECO:0000259" key="6">
    <source>
        <dbReference type="Pfam" id="PF07167"/>
    </source>
</evidence>
<evidence type="ECO:0000313" key="7">
    <source>
        <dbReference type="EMBL" id="PWE18009.1"/>
    </source>
</evidence>
<accession>A0A2U2BVK6</accession>
<gene>
    <name evidence="7" type="ORF">DDZ18_05400</name>
</gene>